<dbReference type="EMBL" id="LNXU01000032">
    <property type="protein sequence ID" value="KTC71050.1"/>
    <property type="molecule type" value="Genomic_DNA"/>
</dbReference>
<dbReference type="PATRIC" id="fig|447.4.peg.2792"/>
<organism evidence="1 2">
    <name type="scientific">Legionella bozemanae</name>
    <name type="common">Fluoribacter bozemanae</name>
    <dbReference type="NCBI Taxonomy" id="447"/>
    <lineage>
        <taxon>Bacteria</taxon>
        <taxon>Pseudomonadati</taxon>
        <taxon>Pseudomonadota</taxon>
        <taxon>Gammaproteobacteria</taxon>
        <taxon>Legionellales</taxon>
        <taxon>Legionellaceae</taxon>
        <taxon>Legionella</taxon>
    </lineage>
</organism>
<dbReference type="STRING" id="447.Lboz_2627"/>
<name>A0A0W0RIZ3_LEGBO</name>
<dbReference type="AlphaFoldDB" id="A0A0W0RIZ3"/>
<dbReference type="OrthoDB" id="5640602at2"/>
<accession>A0A0W0RIZ3</accession>
<sequence>MNSPIEDDPYEAVVKIDEIVISKITGKNIDALKIHLSDKCDLEHSGAAGEIIELATGKIIYRCYKQTIIDK</sequence>
<dbReference type="Proteomes" id="UP000054695">
    <property type="component" value="Unassembled WGS sequence"/>
</dbReference>
<evidence type="ECO:0000313" key="2">
    <source>
        <dbReference type="Proteomes" id="UP000054695"/>
    </source>
</evidence>
<proteinExistence type="predicted"/>
<evidence type="ECO:0000313" key="1">
    <source>
        <dbReference type="EMBL" id="KTC71050.1"/>
    </source>
</evidence>
<reference evidence="1 2" key="1">
    <citation type="submission" date="2015-11" db="EMBL/GenBank/DDBJ databases">
        <title>Genomic analysis of 38 Legionella species identifies large and diverse effector repertoires.</title>
        <authorList>
            <person name="Burstein D."/>
            <person name="Amaro F."/>
            <person name="Zusman T."/>
            <person name="Lifshitz Z."/>
            <person name="Cohen O."/>
            <person name="Gilbert J.A."/>
            <person name="Pupko T."/>
            <person name="Shuman H.A."/>
            <person name="Segal G."/>
        </authorList>
    </citation>
    <scope>NUCLEOTIDE SEQUENCE [LARGE SCALE GENOMIC DNA]</scope>
    <source>
        <strain evidence="1 2">WIGA</strain>
    </source>
</reference>
<protein>
    <submittedName>
        <fullName evidence="1">Uncharacterized protein</fullName>
    </submittedName>
</protein>
<comment type="caution">
    <text evidence="1">The sequence shown here is derived from an EMBL/GenBank/DDBJ whole genome shotgun (WGS) entry which is preliminary data.</text>
</comment>
<keyword evidence="2" id="KW-1185">Reference proteome</keyword>
<dbReference type="RefSeq" id="WP_058460228.1">
    <property type="nucleotide sequence ID" value="NZ_CAAAIY010000005.1"/>
</dbReference>
<gene>
    <name evidence="1" type="ORF">Lboz_2627</name>
</gene>